<accession>A0A067SMZ8</accession>
<sequence length="257" mass="28543">MSSMSTVSMVMELVYIYEPWPNMVPGHIFSEDSLFYDGIPILLPFMVWGADGFMLWRCWVLYQDTSKAARIVLFCVLAVISLISVGGGLLFYLYVEVIRLGHGDSGGVFFRWLSLNDGSTTVQILTTPIVNSILAGLIVGRLLYHQHYLRKVLGVGYGSPYTRIMMICVESSALIIASGAVAAFGNLLYPHWIYEDAAPGTYVSYTALLLLPHICAISPFLIVYRVAHGRAATILPKSEIKSRLATLNFNNQQYSEP</sequence>
<gene>
    <name evidence="2" type="ORF">GALMADRAFT_146631</name>
</gene>
<dbReference type="Proteomes" id="UP000027222">
    <property type="component" value="Unassembled WGS sequence"/>
</dbReference>
<dbReference type="EMBL" id="KL142410">
    <property type="protein sequence ID" value="KDR68148.1"/>
    <property type="molecule type" value="Genomic_DNA"/>
</dbReference>
<feature type="transmembrane region" description="Helical" evidence="1">
    <location>
        <begin position="164"/>
        <end position="185"/>
    </location>
</feature>
<feature type="transmembrane region" description="Helical" evidence="1">
    <location>
        <begin position="71"/>
        <end position="95"/>
    </location>
</feature>
<reference evidence="3" key="1">
    <citation type="journal article" date="2014" name="Proc. Natl. Acad. Sci. U.S.A.">
        <title>Extensive sampling of basidiomycete genomes demonstrates inadequacy of the white-rot/brown-rot paradigm for wood decay fungi.</title>
        <authorList>
            <person name="Riley R."/>
            <person name="Salamov A.A."/>
            <person name="Brown D.W."/>
            <person name="Nagy L.G."/>
            <person name="Floudas D."/>
            <person name="Held B.W."/>
            <person name="Levasseur A."/>
            <person name="Lombard V."/>
            <person name="Morin E."/>
            <person name="Otillar R."/>
            <person name="Lindquist E.A."/>
            <person name="Sun H."/>
            <person name="LaButti K.M."/>
            <person name="Schmutz J."/>
            <person name="Jabbour D."/>
            <person name="Luo H."/>
            <person name="Baker S.E."/>
            <person name="Pisabarro A.G."/>
            <person name="Walton J.D."/>
            <person name="Blanchette R.A."/>
            <person name="Henrissat B."/>
            <person name="Martin F."/>
            <person name="Cullen D."/>
            <person name="Hibbett D.S."/>
            <person name="Grigoriev I.V."/>
        </authorList>
    </citation>
    <scope>NUCLEOTIDE SEQUENCE [LARGE SCALE GENOMIC DNA]</scope>
    <source>
        <strain evidence="3">CBS 339.88</strain>
    </source>
</reference>
<evidence type="ECO:0000313" key="3">
    <source>
        <dbReference type="Proteomes" id="UP000027222"/>
    </source>
</evidence>
<evidence type="ECO:0000313" key="2">
    <source>
        <dbReference type="EMBL" id="KDR68148.1"/>
    </source>
</evidence>
<feature type="transmembrane region" description="Helical" evidence="1">
    <location>
        <begin position="39"/>
        <end position="59"/>
    </location>
</feature>
<name>A0A067SMZ8_GALM3</name>
<feature type="transmembrane region" description="Helical" evidence="1">
    <location>
        <begin position="205"/>
        <end position="227"/>
    </location>
</feature>
<keyword evidence="3" id="KW-1185">Reference proteome</keyword>
<proteinExistence type="predicted"/>
<feature type="transmembrane region" description="Helical" evidence="1">
    <location>
        <begin position="122"/>
        <end position="144"/>
    </location>
</feature>
<dbReference type="STRING" id="685588.A0A067SMZ8"/>
<dbReference type="AlphaFoldDB" id="A0A067SMZ8"/>
<organism evidence="2 3">
    <name type="scientific">Galerina marginata (strain CBS 339.88)</name>
    <dbReference type="NCBI Taxonomy" id="685588"/>
    <lineage>
        <taxon>Eukaryota</taxon>
        <taxon>Fungi</taxon>
        <taxon>Dikarya</taxon>
        <taxon>Basidiomycota</taxon>
        <taxon>Agaricomycotina</taxon>
        <taxon>Agaricomycetes</taxon>
        <taxon>Agaricomycetidae</taxon>
        <taxon>Agaricales</taxon>
        <taxon>Agaricineae</taxon>
        <taxon>Strophariaceae</taxon>
        <taxon>Galerina</taxon>
    </lineage>
</organism>
<dbReference type="OrthoDB" id="3267806at2759"/>
<evidence type="ECO:0000256" key="1">
    <source>
        <dbReference type="SAM" id="Phobius"/>
    </source>
</evidence>
<protein>
    <submittedName>
        <fullName evidence="2">Uncharacterized protein</fullName>
    </submittedName>
</protein>
<keyword evidence="1" id="KW-1133">Transmembrane helix</keyword>
<keyword evidence="1" id="KW-0812">Transmembrane</keyword>
<dbReference type="HOGENOM" id="CLU_044614_5_0_1"/>
<keyword evidence="1" id="KW-0472">Membrane</keyword>